<dbReference type="Pfam" id="PF00534">
    <property type="entry name" value="Glycos_transf_1"/>
    <property type="match status" value="3"/>
</dbReference>
<dbReference type="HOGENOM" id="CLU_007278_0_0_7"/>
<dbReference type="PANTHER" id="PTHR46656">
    <property type="entry name" value="PUTATIVE-RELATED"/>
    <property type="match status" value="1"/>
</dbReference>
<name>K0N6G8_DESTT</name>
<dbReference type="CDD" id="cd03801">
    <property type="entry name" value="GT4_PimA-like"/>
    <property type="match status" value="1"/>
</dbReference>
<organism evidence="2 3">
    <name type="scientific">Desulfobacula toluolica (strain DSM 7467 / Tol2)</name>
    <dbReference type="NCBI Taxonomy" id="651182"/>
    <lineage>
        <taxon>Bacteria</taxon>
        <taxon>Pseudomonadati</taxon>
        <taxon>Thermodesulfobacteriota</taxon>
        <taxon>Desulfobacteria</taxon>
        <taxon>Desulfobacterales</taxon>
        <taxon>Desulfobacteraceae</taxon>
        <taxon>Desulfobacula</taxon>
    </lineage>
</organism>
<evidence type="ECO:0000313" key="2">
    <source>
        <dbReference type="EMBL" id="CCK79579.1"/>
    </source>
</evidence>
<sequence>MKHKIKIKIMEKIAIHQFHSGSAYGDAVTNSMFLIRRLLLKFGFDSKIYVERIAPELKKELFSYKKLKLKKSDIILIHHSMGHDLGKWVMGLAGRKILVYHNITPAHFFSDNYRFKHYATLGRKQLKLFLPLMESIICVSKFNADELRGFGYKDVKEIPLLVDIDRIQARKWDDSIVAESAGIYTVLFVGRIAPNKCQEDLVIIARYLKTMLSRPFQLILVGGYSKIDAYYRKLSARIKAAGVEDCVRFTGKISDAKLYAWYRTADLFLSMSEHEGFGVPLIEAMAFDVPVVAYKCSNIPYTMGGAGVLITQKDHFSIAAFIKILSSDRPMKRALIRQQKKQVAKFTNQQLSKQLYAFLKEQNIDVPNPDVDFGTNLNSAPLHCQVEGPFETSYSLALVNREMALALDRNKPGSVTLFATEGPGDYTPNIEAVRSFAGVENLWKKGCKASRADVVIRNLYPPRVADMDGQINFLYFAWEESGLPFEWVEQFNQHLDGMPVVSNFVKKILIDNGVYLPVQAVGDGVDHICKSITTYSLSVETKYKFLHISSCFPRKGIDLLLSAFARTFTVKDDTSLVIKTFPNIHNTIEEKVKCLKKRFPDCPPIEIINKDLALSQIASLYQQCHALVAPSRGEGFGLPMAEAMLYGLPVITTAYGGQSEFCTKETSWLIDFSFKIAKTHMGLFNSVWMEPDVNHLGRLMHEVRFATQAQLKLKLDAAKALIKDQFTWDQCAGRLKKFVQKIDNIPPLFQKRIRLGWVSSWNTKCGIATYSKFLIDGLSKDDFDITLFASKAEATLVPDAQVSSDANVLRCWTDCAGGVKALLAAMAKEKPDALVLQFNFAFFSSGHLGKIIQFANDQGIVLIIMFHSTKDVKVGRWEASLEPVTSLLETVDRLLVHSVEDLNLFKSRGVYKNTAIFPHGVLNRLPVSTVSRGKFIIASYGFMLPHKGLEQLIESFVMLRKNRPDLQLLMVNALYPNRVSNETKLRCENLIKANQLQGSVTMVTDFLRDEDSFALLDTASMIVFPYQATAESSSAAVRYGLATHCPCACTPLEIFSDVKGIVHTLPGTSPEDIAAGIERLLCDPDRLKSKQTLQERWLSANSWDVLGKRLGGMIRGLVFS</sequence>
<evidence type="ECO:0000313" key="3">
    <source>
        <dbReference type="Proteomes" id="UP000007347"/>
    </source>
</evidence>
<feature type="domain" description="Glycosyl transferase family 1" evidence="1">
    <location>
        <begin position="538"/>
        <end position="666"/>
    </location>
</feature>
<dbReference type="EMBL" id="FO203503">
    <property type="protein sequence ID" value="CCK79579.1"/>
    <property type="molecule type" value="Genomic_DNA"/>
</dbReference>
<dbReference type="SUPFAM" id="SSF53756">
    <property type="entry name" value="UDP-Glycosyltransferase/glycogen phosphorylase"/>
    <property type="match status" value="3"/>
</dbReference>
<dbReference type="GO" id="GO:0016757">
    <property type="term" value="F:glycosyltransferase activity"/>
    <property type="evidence" value="ECO:0007669"/>
    <property type="project" value="InterPro"/>
</dbReference>
<dbReference type="InterPro" id="IPR001296">
    <property type="entry name" value="Glyco_trans_1"/>
</dbReference>
<keyword evidence="3" id="KW-1185">Reference proteome</keyword>
<dbReference type="PATRIC" id="fig|651182.5.peg.1697"/>
<dbReference type="Proteomes" id="UP000007347">
    <property type="component" value="Chromosome"/>
</dbReference>
<protein>
    <submittedName>
        <fullName evidence="2">Glycosyl transferase, family 1</fullName>
    </submittedName>
</protein>
<feature type="domain" description="Glycosyl transferase family 1" evidence="1">
    <location>
        <begin position="932"/>
        <end position="1086"/>
    </location>
</feature>
<gene>
    <name evidence="2" type="ordered locus">TOL2_C14160</name>
</gene>
<dbReference type="KEGG" id="dto:TOL2_C14160"/>
<reference evidence="2 3" key="1">
    <citation type="journal article" date="2013" name="Environ. Microbiol.">
        <title>Complete genome, catabolic sub-proteomes and key-metabolites of Desulfobacula toluolica Tol2, a marine, aromatic compound-degrading, sulfate-reducing bacterium.</title>
        <authorList>
            <person name="Wohlbrand L."/>
            <person name="Jacob J.H."/>
            <person name="Kube M."/>
            <person name="Mussmann M."/>
            <person name="Jarling R."/>
            <person name="Beck A."/>
            <person name="Amann R."/>
            <person name="Wilkes H."/>
            <person name="Reinhardt R."/>
            <person name="Rabus R."/>
        </authorList>
    </citation>
    <scope>NUCLEOTIDE SEQUENCE [LARGE SCALE GENOMIC DNA]</scope>
    <source>
        <strain evidence="3">DSM 7467 / Tol2</strain>
    </source>
</reference>
<evidence type="ECO:0000259" key="1">
    <source>
        <dbReference type="Pfam" id="PF00534"/>
    </source>
</evidence>
<dbReference type="PANTHER" id="PTHR46656:SF3">
    <property type="entry name" value="PUTATIVE-RELATED"/>
    <property type="match status" value="1"/>
</dbReference>
<dbReference type="Gene3D" id="3.40.50.2000">
    <property type="entry name" value="Glycogen Phosphorylase B"/>
    <property type="match status" value="4"/>
</dbReference>
<dbReference type="AlphaFoldDB" id="K0N6G8"/>
<feature type="domain" description="Glycosyl transferase family 1" evidence="1">
    <location>
        <begin position="184"/>
        <end position="341"/>
    </location>
</feature>
<dbReference type="STRING" id="651182.TOL2_C14160"/>
<keyword evidence="2" id="KW-0808">Transferase</keyword>
<accession>K0N6G8</accession>
<proteinExistence type="predicted"/>